<feature type="compositionally biased region" description="Basic and acidic residues" evidence="1">
    <location>
        <begin position="1175"/>
        <end position="1186"/>
    </location>
</feature>
<proteinExistence type="predicted"/>
<feature type="region of interest" description="Disordered" evidence="1">
    <location>
        <begin position="1272"/>
        <end position="1315"/>
    </location>
</feature>
<name>A0A9P6FQJ8_9FUNG</name>
<feature type="compositionally biased region" description="Low complexity" evidence="1">
    <location>
        <begin position="1012"/>
        <end position="1025"/>
    </location>
</feature>
<dbReference type="PANTHER" id="PTHR45662">
    <property type="entry name" value="PHOSPHATIDYLINOSITIDE PHOSPHATASE SAC1"/>
    <property type="match status" value="1"/>
</dbReference>
<dbReference type="Proteomes" id="UP000780801">
    <property type="component" value="Unassembled WGS sequence"/>
</dbReference>
<dbReference type="Pfam" id="PF02383">
    <property type="entry name" value="Syja_N"/>
    <property type="match status" value="1"/>
</dbReference>
<evidence type="ECO:0000313" key="4">
    <source>
        <dbReference type="Proteomes" id="UP000780801"/>
    </source>
</evidence>
<feature type="region of interest" description="Disordered" evidence="1">
    <location>
        <begin position="212"/>
        <end position="233"/>
    </location>
</feature>
<feature type="compositionally biased region" description="Basic and acidic residues" evidence="1">
    <location>
        <begin position="1296"/>
        <end position="1315"/>
    </location>
</feature>
<feature type="region of interest" description="Disordered" evidence="1">
    <location>
        <begin position="1168"/>
        <end position="1207"/>
    </location>
</feature>
<dbReference type="Pfam" id="PF12456">
    <property type="entry name" value="hSac2"/>
    <property type="match status" value="1"/>
</dbReference>
<feature type="compositionally biased region" description="Low complexity" evidence="1">
    <location>
        <begin position="1415"/>
        <end position="1427"/>
    </location>
</feature>
<organism evidence="3 4">
    <name type="scientific">Lunasporangiospora selenospora</name>
    <dbReference type="NCBI Taxonomy" id="979761"/>
    <lineage>
        <taxon>Eukaryota</taxon>
        <taxon>Fungi</taxon>
        <taxon>Fungi incertae sedis</taxon>
        <taxon>Mucoromycota</taxon>
        <taxon>Mortierellomycotina</taxon>
        <taxon>Mortierellomycetes</taxon>
        <taxon>Mortierellales</taxon>
        <taxon>Mortierellaceae</taxon>
        <taxon>Lunasporangiospora</taxon>
    </lineage>
</organism>
<dbReference type="PANTHER" id="PTHR45662:SF7">
    <property type="entry name" value="SACI DOMAIN PROTEIN (AFU_ORTHOLOGUE AFUA_1G15890)"/>
    <property type="match status" value="1"/>
</dbReference>
<dbReference type="InterPro" id="IPR022158">
    <property type="entry name" value="Inositol_phosphatase"/>
</dbReference>
<evidence type="ECO:0000313" key="3">
    <source>
        <dbReference type="EMBL" id="KAF9579802.1"/>
    </source>
</evidence>
<dbReference type="GO" id="GO:0043812">
    <property type="term" value="F:phosphatidylinositol-4-phosphate phosphatase activity"/>
    <property type="evidence" value="ECO:0007669"/>
    <property type="project" value="TreeGrafter"/>
</dbReference>
<feature type="region of interest" description="Disordered" evidence="1">
    <location>
        <begin position="429"/>
        <end position="456"/>
    </location>
</feature>
<dbReference type="GO" id="GO:0005783">
    <property type="term" value="C:endoplasmic reticulum"/>
    <property type="evidence" value="ECO:0007669"/>
    <property type="project" value="TreeGrafter"/>
</dbReference>
<feature type="region of interest" description="Disordered" evidence="1">
    <location>
        <begin position="1228"/>
        <end position="1247"/>
    </location>
</feature>
<dbReference type="OrthoDB" id="405996at2759"/>
<feature type="compositionally biased region" description="Basic and acidic residues" evidence="1">
    <location>
        <begin position="1196"/>
        <end position="1207"/>
    </location>
</feature>
<feature type="region of interest" description="Disordered" evidence="1">
    <location>
        <begin position="1012"/>
        <end position="1031"/>
    </location>
</feature>
<feature type="compositionally biased region" description="Polar residues" evidence="1">
    <location>
        <begin position="1428"/>
        <end position="1438"/>
    </location>
</feature>
<sequence length="1450" mass="159820">MRLKTTGSSVKGKGNPSAAEQELQQQQELPLPAPLWPYRYIQLTVDQDRFVLQPYCKNDLAATVASGDTGAHNDGASEDPLQILFTLNGTTQATADSSQDNPQPPSEATETDVSTVNTPARPQVTCGRVSFVKPGTYTRTESARDYLIYGCIGLLDLHTGPHMIAITSIRALGDIEDTPVFAIDKIAVVPLDIGGAISALDRLAGPISFDSEGKQQTYHQNDQGSGQLSDVTQPKAPVLASDTAILSVAASGDIVVPKGNVEGNPVGSRSPKIKFSFLGIKQETSSQKSSSSSSLLSTSPAPSDPLDRKTSSSSPTPKKVSFDFPRLGFGNRSNTNLTSASGVVPPNTSQSTPSSPPMSPTTQAKFNFFAKLKESILDTKKSTNDNQDRNLPSSSSENVHEESKGTEKATGGDQCGVGASVIADKTAVSTGLEQVPAPEEADSSTGKEFEAKQSADNNICTGVQPLSEDEAFKNKALDRRIIREMSSLFTAGFYLSYELDLLTSAQKRSDQDRDLSTRGQRHWQKVDRRFWWNEHLIQEFLNVQAHGYILPIMQGYVEIEPCVIEEQAFEFILISRRSRERSGLRYQRRGIDENGSAANFVETEQILRIVRNDSEHQVSFVQTRGSIPVFWAQSPYRLKPIPIIERTDLENEIGFKKHIDSLLAQYGRQIFISLVEQHGRELIAGAAYTHHVQKLAEPKVKYIEFDFHEECKGMKYENIDRLIKTLEAPIHELGYCWLAPNNTGPTEESESFLRLHEQKGVIRTNCMDCLDRTNVVQSAIGRYILNHQLLRLGIASFPDKGLSVYEDFETVFNNVWANNGDAISREYAGTSALKGDFTRTGKRNLQGMVNDATNSIARMYQNTFKDYFRQAAIDYMLGNTDLNVFKTLQTTAFGTTIVPTPILASPSLSESATPLPTSESDIKAIGARSQIKMAGLLGSENSLGLQGSEDPETVVALPKEEEKRLQQEAWIKVREAAIETSAEIVISPGEVSWKGWTFMCCSNEISSALMSSSSPFSSPQQTPSSDAKKRFVNPNKNRLSFSLAGQGEKSPKAEKCAPVFYDEKVVLLTERALYICTYDYEMEKVLEFWRLALEKMTGIDKGPYFMSAQDKTPRGMDPFENYGFAIVYRTSAGGETLRVNNGSVRNRRMMSFNRSPGGLERVPEVISEADEAEDAEAKMSEKRERPIGTGRGTNSTEERQDQTSEIRSVRFKIVKHPETNEMPFVASKDVDAASTGQDSKQNPGKLRRTAQDWTEWVVTEIVQGRCELVSVAESGSAGRSAKNKTEAIGSSRRHERSPSEEYNYHSPKESKREGVQVDLVINDRVLQSLEAAAELEKHGPKGSMKGKGAKRSKGLFAELFMNASKEGSNSNSVSWIKKLQFGQDTDDDDDDEAKVEDKEGKGKEETKLVLNQGLARDNSNRSSASNNVPTKTSGSKTTVFAKLKQAVKNI</sequence>
<dbReference type="InterPro" id="IPR002013">
    <property type="entry name" value="SAC_dom"/>
</dbReference>
<feature type="compositionally biased region" description="Polar residues" evidence="1">
    <location>
        <begin position="331"/>
        <end position="341"/>
    </location>
</feature>
<keyword evidence="4" id="KW-1185">Reference proteome</keyword>
<feature type="region of interest" description="Disordered" evidence="1">
    <location>
        <begin position="1381"/>
        <end position="1439"/>
    </location>
</feature>
<dbReference type="GO" id="GO:0046856">
    <property type="term" value="P:phosphatidylinositol dephosphorylation"/>
    <property type="evidence" value="ECO:0007669"/>
    <property type="project" value="TreeGrafter"/>
</dbReference>
<feature type="domain" description="SAC" evidence="2">
    <location>
        <begin position="484"/>
        <end position="829"/>
    </location>
</feature>
<feature type="compositionally biased region" description="Polar residues" evidence="1">
    <location>
        <begin position="214"/>
        <end position="232"/>
    </location>
</feature>
<feature type="compositionally biased region" description="Basic and acidic residues" evidence="1">
    <location>
        <begin position="1395"/>
        <end position="1407"/>
    </location>
</feature>
<feature type="region of interest" description="Disordered" evidence="1">
    <location>
        <begin position="286"/>
        <end position="362"/>
    </location>
</feature>
<evidence type="ECO:0000256" key="1">
    <source>
        <dbReference type="SAM" id="MobiDB-lite"/>
    </source>
</evidence>
<gene>
    <name evidence="3" type="ORF">BGW38_003792</name>
</gene>
<reference evidence="3" key="1">
    <citation type="journal article" date="2020" name="Fungal Divers.">
        <title>Resolving the Mortierellaceae phylogeny through synthesis of multi-gene phylogenetics and phylogenomics.</title>
        <authorList>
            <person name="Vandepol N."/>
            <person name="Liber J."/>
            <person name="Desiro A."/>
            <person name="Na H."/>
            <person name="Kennedy M."/>
            <person name="Barry K."/>
            <person name="Grigoriev I.V."/>
            <person name="Miller A.N."/>
            <person name="O'Donnell K."/>
            <person name="Stajich J.E."/>
            <person name="Bonito G."/>
        </authorList>
    </citation>
    <scope>NUCLEOTIDE SEQUENCE</scope>
    <source>
        <strain evidence="3">KOD1015</strain>
    </source>
</reference>
<dbReference type="EMBL" id="JAABOA010002486">
    <property type="protein sequence ID" value="KAF9579802.1"/>
    <property type="molecule type" value="Genomic_DNA"/>
</dbReference>
<feature type="compositionally biased region" description="Basic and acidic residues" evidence="1">
    <location>
        <begin position="398"/>
        <end position="407"/>
    </location>
</feature>
<feature type="region of interest" description="Disordered" evidence="1">
    <location>
        <begin position="378"/>
        <end position="417"/>
    </location>
</feature>
<accession>A0A9P6FQJ8</accession>
<protein>
    <recommendedName>
        <fullName evidence="2">SAC domain-containing protein</fullName>
    </recommendedName>
</protein>
<comment type="caution">
    <text evidence="3">The sequence shown here is derived from an EMBL/GenBank/DDBJ whole genome shotgun (WGS) entry which is preliminary data.</text>
</comment>
<feature type="region of interest" description="Disordered" evidence="1">
    <location>
        <begin position="92"/>
        <end position="120"/>
    </location>
</feature>
<feature type="compositionally biased region" description="Low complexity" evidence="1">
    <location>
        <begin position="286"/>
        <end position="301"/>
    </location>
</feature>
<feature type="region of interest" description="Disordered" evidence="1">
    <location>
        <begin position="1"/>
        <end position="26"/>
    </location>
</feature>
<feature type="compositionally biased region" description="Acidic residues" evidence="1">
    <location>
        <begin position="1384"/>
        <end position="1394"/>
    </location>
</feature>
<feature type="compositionally biased region" description="Basic and acidic residues" evidence="1">
    <location>
        <begin position="378"/>
        <end position="388"/>
    </location>
</feature>
<dbReference type="PROSITE" id="PS50275">
    <property type="entry name" value="SAC"/>
    <property type="match status" value="1"/>
</dbReference>
<evidence type="ECO:0000259" key="2">
    <source>
        <dbReference type="PROSITE" id="PS50275"/>
    </source>
</evidence>